<reference evidence="1" key="1">
    <citation type="submission" date="2021-10" db="EMBL/GenBank/DDBJ databases">
        <title>Collection of gut derived symbiotic bacterial strains cultured from healthy donors.</title>
        <authorList>
            <person name="Lin H."/>
            <person name="Littmann E."/>
            <person name="Claire K."/>
            <person name="Pamer E."/>
        </authorList>
    </citation>
    <scope>NUCLEOTIDE SEQUENCE</scope>
    <source>
        <strain evidence="1">MSK.23.4</strain>
    </source>
</reference>
<dbReference type="EMBL" id="JAJBNC010000004">
    <property type="protein sequence ID" value="MCB5492776.1"/>
    <property type="molecule type" value="Genomic_DNA"/>
</dbReference>
<comment type="caution">
    <text evidence="1">The sequence shown here is derived from an EMBL/GenBank/DDBJ whole genome shotgun (WGS) entry which is preliminary data.</text>
</comment>
<gene>
    <name evidence="1" type="ORF">LIQ10_03325</name>
</gene>
<name>A0AAJ1AUX5_MEDGN</name>
<sequence>MSNIDEKVKKLLEYDLQPTLRGGWKITEEMRVLIHEIAEECNSLEVTQKINTDIPEWLEEAAPEEIYIHMLKKIVSAPTRMHMICVPRVLIPIIDQKLCKNEEIFPHVVGQEAEMFVNGEWKRGRVVEGYRFKDGIVTIETPEGERIWCGEDRKDLYRLAKVED</sequence>
<dbReference type="AlphaFoldDB" id="A0AAJ1AUX5"/>
<dbReference type="RefSeq" id="WP_173878588.1">
    <property type="nucleotide sequence ID" value="NZ_JAAIMT010000003.1"/>
</dbReference>
<dbReference type="Proteomes" id="UP001297422">
    <property type="component" value="Unassembled WGS sequence"/>
</dbReference>
<organism evidence="1 2">
    <name type="scientific">Mediterraneibacter gnavus</name>
    <name type="common">Ruminococcus gnavus</name>
    <dbReference type="NCBI Taxonomy" id="33038"/>
    <lineage>
        <taxon>Bacteria</taxon>
        <taxon>Bacillati</taxon>
        <taxon>Bacillota</taxon>
        <taxon>Clostridia</taxon>
        <taxon>Lachnospirales</taxon>
        <taxon>Lachnospiraceae</taxon>
        <taxon>Mediterraneibacter</taxon>
    </lineage>
</organism>
<protein>
    <submittedName>
        <fullName evidence="1">Uncharacterized protein</fullName>
    </submittedName>
</protein>
<proteinExistence type="predicted"/>
<evidence type="ECO:0000313" key="1">
    <source>
        <dbReference type="EMBL" id="MCB5492776.1"/>
    </source>
</evidence>
<evidence type="ECO:0000313" key="2">
    <source>
        <dbReference type="Proteomes" id="UP001297422"/>
    </source>
</evidence>
<accession>A0AAJ1AUX5</accession>